<organism evidence="1 2">
    <name type="scientific">Meloidogyne enterolobii</name>
    <name type="common">Root-knot nematode worm</name>
    <name type="synonym">Meloidogyne mayaguensis</name>
    <dbReference type="NCBI Taxonomy" id="390850"/>
    <lineage>
        <taxon>Eukaryota</taxon>
        <taxon>Metazoa</taxon>
        <taxon>Ecdysozoa</taxon>
        <taxon>Nematoda</taxon>
        <taxon>Chromadorea</taxon>
        <taxon>Rhabditida</taxon>
        <taxon>Tylenchina</taxon>
        <taxon>Tylenchomorpha</taxon>
        <taxon>Tylenchoidea</taxon>
        <taxon>Meloidogynidae</taxon>
        <taxon>Meloidogyninae</taxon>
        <taxon>Meloidogyne</taxon>
    </lineage>
</organism>
<sequence length="166" mass="20130">MAKFLMIVYFFLRQKWRIRFDIILILTRTIYKLKNFDLYKSVAKHKHKYDKISENLQKYADSEGKLNFELRKFVEKKNEIKNKYDEDLKNAQDSVKDFSNFIGLIEIIEAKPENFKKKIIGQIKAHFLKDNEKVEEKYIEVIMDMIKKYKNYVTEKNEKVKNLLAM</sequence>
<proteinExistence type="predicted"/>
<dbReference type="Proteomes" id="UP001497535">
    <property type="component" value="Unassembled WGS sequence"/>
</dbReference>
<accession>A0ACB1AX53</accession>
<name>A0ACB1AX53_MELEN</name>
<protein>
    <submittedName>
        <fullName evidence="1">Uncharacterized protein</fullName>
    </submittedName>
</protein>
<keyword evidence="2" id="KW-1185">Reference proteome</keyword>
<reference evidence="1" key="1">
    <citation type="submission" date="2023-11" db="EMBL/GenBank/DDBJ databases">
        <authorList>
            <person name="Poullet M."/>
        </authorList>
    </citation>
    <scope>NUCLEOTIDE SEQUENCE</scope>
    <source>
        <strain evidence="1">E1834</strain>
    </source>
</reference>
<evidence type="ECO:0000313" key="1">
    <source>
        <dbReference type="EMBL" id="CAK5110154.1"/>
    </source>
</evidence>
<dbReference type="EMBL" id="CAVMJV010000134">
    <property type="protein sequence ID" value="CAK5110154.1"/>
    <property type="molecule type" value="Genomic_DNA"/>
</dbReference>
<evidence type="ECO:0000313" key="2">
    <source>
        <dbReference type="Proteomes" id="UP001497535"/>
    </source>
</evidence>
<comment type="caution">
    <text evidence="1">The sequence shown here is derived from an EMBL/GenBank/DDBJ whole genome shotgun (WGS) entry which is preliminary data.</text>
</comment>
<gene>
    <name evidence="1" type="ORF">MENTE1834_LOCUS44370</name>
</gene>